<evidence type="ECO:0000313" key="2">
    <source>
        <dbReference type="Proteomes" id="UP000193922"/>
    </source>
</evidence>
<reference evidence="1 2" key="1">
    <citation type="submission" date="2016-07" db="EMBL/GenBank/DDBJ databases">
        <title>Pervasive Adenine N6-methylation of Active Genes in Fungi.</title>
        <authorList>
            <consortium name="DOE Joint Genome Institute"/>
            <person name="Mondo S.J."/>
            <person name="Dannebaum R.O."/>
            <person name="Kuo R.C."/>
            <person name="Labutti K."/>
            <person name="Haridas S."/>
            <person name="Kuo A."/>
            <person name="Salamov A."/>
            <person name="Ahrendt S.R."/>
            <person name="Lipzen A."/>
            <person name="Sullivan W."/>
            <person name="Andreopoulos W.B."/>
            <person name="Clum A."/>
            <person name="Lindquist E."/>
            <person name="Daum C."/>
            <person name="Ramamoorthy G.K."/>
            <person name="Gryganskyi A."/>
            <person name="Culley D."/>
            <person name="Magnuson J.K."/>
            <person name="James T.Y."/>
            <person name="O'Malley M.A."/>
            <person name="Stajich J.E."/>
            <person name="Spatafora J.W."/>
            <person name="Visel A."/>
            <person name="Grigoriev I.V."/>
        </authorList>
    </citation>
    <scope>NUCLEOTIDE SEQUENCE [LARGE SCALE GENOMIC DNA]</scope>
    <source>
        <strain evidence="1 2">ATCC 12442</strain>
    </source>
</reference>
<dbReference type="RefSeq" id="XP_040740590.1">
    <property type="nucleotide sequence ID" value="XM_040891950.1"/>
</dbReference>
<dbReference type="Proteomes" id="UP000193922">
    <property type="component" value="Unassembled WGS sequence"/>
</dbReference>
<proteinExistence type="predicted"/>
<evidence type="ECO:0000313" key="1">
    <source>
        <dbReference type="EMBL" id="ORX66602.1"/>
    </source>
</evidence>
<dbReference type="AlphaFoldDB" id="A0A1Y1VZD1"/>
<sequence>MSTLPRKTHSLHDCGRCGSRCSSRRGSRCRASGTRRRGRHRCRCRRGCHCRRASNKAVVADGDASDLRTHQHIVNQWVGHRVGHLHNHSLRVRRRNRGCMENLRQTAVDGWPWGVAEPGHGVVDYACKVVPVGRDRVQRILLRSGGEGECGEGEGRCELHDF</sequence>
<organism evidence="1 2">
    <name type="scientific">Linderina pennispora</name>
    <dbReference type="NCBI Taxonomy" id="61395"/>
    <lineage>
        <taxon>Eukaryota</taxon>
        <taxon>Fungi</taxon>
        <taxon>Fungi incertae sedis</taxon>
        <taxon>Zoopagomycota</taxon>
        <taxon>Kickxellomycotina</taxon>
        <taxon>Kickxellomycetes</taxon>
        <taxon>Kickxellales</taxon>
        <taxon>Kickxellaceae</taxon>
        <taxon>Linderina</taxon>
    </lineage>
</organism>
<name>A0A1Y1VZD1_9FUNG</name>
<keyword evidence="2" id="KW-1185">Reference proteome</keyword>
<protein>
    <submittedName>
        <fullName evidence="1">Uncharacterized protein</fullName>
    </submittedName>
</protein>
<comment type="caution">
    <text evidence="1">The sequence shown here is derived from an EMBL/GenBank/DDBJ whole genome shotgun (WGS) entry which is preliminary data.</text>
</comment>
<dbReference type="EMBL" id="MCFD01000015">
    <property type="protein sequence ID" value="ORX66602.1"/>
    <property type="molecule type" value="Genomic_DNA"/>
</dbReference>
<dbReference type="GeneID" id="63808598"/>
<gene>
    <name evidence="1" type="ORF">DL89DRAFT_65488</name>
</gene>
<accession>A0A1Y1VZD1</accession>